<protein>
    <submittedName>
        <fullName evidence="3">Regulator of nucleoside diphosphate kinase</fullName>
    </submittedName>
</protein>
<accession>A0ABM8Z036</accession>
<dbReference type="InterPro" id="IPR023459">
    <property type="entry name" value="Tscrpt_elong_fac_GreA/B_fam"/>
</dbReference>
<dbReference type="PANTHER" id="PTHR30437:SF5">
    <property type="entry name" value="REGULATOR OF NUCLEOSIDE DIPHOSPHATE KINASE"/>
    <property type="match status" value="1"/>
</dbReference>
<dbReference type="NCBIfam" id="NF004396">
    <property type="entry name" value="PRK05753.1"/>
    <property type="match status" value="1"/>
</dbReference>
<feature type="domain" description="Regulator of nucleoside diphosphate kinase N-terminal" evidence="2">
    <location>
        <begin position="5"/>
        <end position="44"/>
    </location>
</feature>
<dbReference type="RefSeq" id="WP_239796988.1">
    <property type="nucleotide sequence ID" value="NZ_OU912926.1"/>
</dbReference>
<gene>
    <name evidence="3" type="primary">rnk</name>
    <name evidence="3" type="ORF">NTG6680_1914</name>
</gene>
<dbReference type="InterPro" id="IPR029462">
    <property type="entry name" value="Rnk_N"/>
</dbReference>
<dbReference type="InterPro" id="IPR001437">
    <property type="entry name" value="Tscrpt_elong_fac_GreA/B_C"/>
</dbReference>
<dbReference type="Proteomes" id="UP000839052">
    <property type="component" value="Chromosome"/>
</dbReference>
<organism evidence="3 4">
    <name type="scientific">Candidatus Nitrotoga arctica</name>
    <dbReference type="NCBI Taxonomy" id="453162"/>
    <lineage>
        <taxon>Bacteria</taxon>
        <taxon>Pseudomonadati</taxon>
        <taxon>Pseudomonadota</taxon>
        <taxon>Betaproteobacteria</taxon>
        <taxon>Nitrosomonadales</taxon>
        <taxon>Gallionellaceae</taxon>
        <taxon>Candidatus Nitrotoga</taxon>
    </lineage>
</organism>
<evidence type="ECO:0000313" key="3">
    <source>
        <dbReference type="EMBL" id="CAG9933163.1"/>
    </source>
</evidence>
<dbReference type="PANTHER" id="PTHR30437">
    <property type="entry name" value="TRANSCRIPTION ELONGATION FACTOR GREA"/>
    <property type="match status" value="1"/>
</dbReference>
<dbReference type="GO" id="GO:0016301">
    <property type="term" value="F:kinase activity"/>
    <property type="evidence" value="ECO:0007669"/>
    <property type="project" value="UniProtKB-KW"/>
</dbReference>
<evidence type="ECO:0000259" key="1">
    <source>
        <dbReference type="Pfam" id="PF01272"/>
    </source>
</evidence>
<dbReference type="Gene3D" id="1.10.286.20">
    <property type="match status" value="1"/>
</dbReference>
<evidence type="ECO:0000313" key="4">
    <source>
        <dbReference type="Proteomes" id="UP000839052"/>
    </source>
</evidence>
<dbReference type="SUPFAM" id="SSF54534">
    <property type="entry name" value="FKBP-like"/>
    <property type="match status" value="1"/>
</dbReference>
<dbReference type="Pfam" id="PF14760">
    <property type="entry name" value="Rnk_N"/>
    <property type="match status" value="1"/>
</dbReference>
<keyword evidence="4" id="KW-1185">Reference proteome</keyword>
<sequence>MIDPPNITVSSLDLARLNHLIDALPKDSQPELDNLRYELDRAMVIAPENIPATVVTMNSTIRFIIEPTGKTFELTLSYPENALGKPSRISVLAPVGSALLGLAVGQQMEWPVPGGNTIKVRVLDVSYQPERSGEYTK</sequence>
<evidence type="ECO:0000259" key="2">
    <source>
        <dbReference type="Pfam" id="PF14760"/>
    </source>
</evidence>
<dbReference type="InterPro" id="IPR036953">
    <property type="entry name" value="GreA/GreB_C_sf"/>
</dbReference>
<feature type="domain" description="Transcription elongation factor GreA/GreB C-terminal" evidence="1">
    <location>
        <begin position="51"/>
        <end position="127"/>
    </location>
</feature>
<dbReference type="EMBL" id="OU912926">
    <property type="protein sequence ID" value="CAG9933163.1"/>
    <property type="molecule type" value="Genomic_DNA"/>
</dbReference>
<proteinExistence type="predicted"/>
<keyword evidence="3" id="KW-0418">Kinase</keyword>
<dbReference type="Pfam" id="PF01272">
    <property type="entry name" value="GreA_GreB"/>
    <property type="match status" value="1"/>
</dbReference>
<reference evidence="3 4" key="1">
    <citation type="submission" date="2021-10" db="EMBL/GenBank/DDBJ databases">
        <authorList>
            <person name="Koch H."/>
        </authorList>
    </citation>
    <scope>NUCLEOTIDE SEQUENCE [LARGE SCALE GENOMIC DNA]</scope>
    <source>
        <strain evidence="3">6680</strain>
    </source>
</reference>
<name>A0ABM8Z036_9PROT</name>
<dbReference type="Gene3D" id="3.10.50.30">
    <property type="entry name" value="Transcription elongation factor, GreA/GreB, C-terminal domain"/>
    <property type="match status" value="1"/>
</dbReference>
<keyword evidence="3" id="KW-0808">Transferase</keyword>